<keyword evidence="4" id="KW-0597">Phosphoprotein</keyword>
<dbReference type="EMBL" id="CP150096">
    <property type="protein sequence ID" value="WZN45529.1"/>
    <property type="molecule type" value="Genomic_DNA"/>
</dbReference>
<evidence type="ECO:0000259" key="13">
    <source>
        <dbReference type="PROSITE" id="PS50885"/>
    </source>
</evidence>
<comment type="subcellular location">
    <subcellularLocation>
        <location evidence="2">Membrane</location>
    </subcellularLocation>
</comment>
<keyword evidence="9" id="KW-0902">Two-component regulatory system</keyword>
<dbReference type="Pfam" id="PF02518">
    <property type="entry name" value="HATPase_c"/>
    <property type="match status" value="1"/>
</dbReference>
<evidence type="ECO:0000256" key="6">
    <source>
        <dbReference type="ARBA" id="ARBA00022692"/>
    </source>
</evidence>
<dbReference type="Gene3D" id="1.10.287.130">
    <property type="match status" value="1"/>
</dbReference>
<dbReference type="GO" id="GO:0016301">
    <property type="term" value="F:kinase activity"/>
    <property type="evidence" value="ECO:0007669"/>
    <property type="project" value="UniProtKB-KW"/>
</dbReference>
<dbReference type="Gene3D" id="3.30.565.10">
    <property type="entry name" value="Histidine kinase-like ATPase, C-terminal domain"/>
    <property type="match status" value="1"/>
</dbReference>
<dbReference type="InterPro" id="IPR003660">
    <property type="entry name" value="HAMP_dom"/>
</dbReference>
<proteinExistence type="predicted"/>
<organism evidence="14 15">
    <name type="scientific">Chitinophaga caseinilytica</name>
    <dbReference type="NCBI Taxonomy" id="2267521"/>
    <lineage>
        <taxon>Bacteria</taxon>
        <taxon>Pseudomonadati</taxon>
        <taxon>Bacteroidota</taxon>
        <taxon>Chitinophagia</taxon>
        <taxon>Chitinophagales</taxon>
        <taxon>Chitinophagaceae</taxon>
        <taxon>Chitinophaga</taxon>
    </lineage>
</organism>
<comment type="catalytic activity">
    <reaction evidence="1">
        <text>ATP + protein L-histidine = ADP + protein N-phospho-L-histidine.</text>
        <dbReference type="EC" id="2.7.13.3"/>
    </reaction>
</comment>
<evidence type="ECO:0000256" key="10">
    <source>
        <dbReference type="ARBA" id="ARBA00023136"/>
    </source>
</evidence>
<evidence type="ECO:0000256" key="11">
    <source>
        <dbReference type="SAM" id="Phobius"/>
    </source>
</evidence>
<gene>
    <name evidence="14" type="ORF">WJU22_21760</name>
</gene>
<dbReference type="PANTHER" id="PTHR45436">
    <property type="entry name" value="SENSOR HISTIDINE KINASE YKOH"/>
    <property type="match status" value="1"/>
</dbReference>
<dbReference type="InterPro" id="IPR036890">
    <property type="entry name" value="HATPase_C_sf"/>
</dbReference>
<dbReference type="SMART" id="SM00388">
    <property type="entry name" value="HisKA"/>
    <property type="match status" value="1"/>
</dbReference>
<protein>
    <recommendedName>
        <fullName evidence="3">histidine kinase</fullName>
        <ecNumber evidence="3">2.7.13.3</ecNumber>
    </recommendedName>
</protein>
<evidence type="ECO:0000256" key="5">
    <source>
        <dbReference type="ARBA" id="ARBA00022679"/>
    </source>
</evidence>
<evidence type="ECO:0000256" key="1">
    <source>
        <dbReference type="ARBA" id="ARBA00000085"/>
    </source>
</evidence>
<feature type="domain" description="Histidine kinase" evidence="12">
    <location>
        <begin position="238"/>
        <end position="453"/>
    </location>
</feature>
<evidence type="ECO:0000256" key="8">
    <source>
        <dbReference type="ARBA" id="ARBA00022989"/>
    </source>
</evidence>
<evidence type="ECO:0000313" key="14">
    <source>
        <dbReference type="EMBL" id="WZN45529.1"/>
    </source>
</evidence>
<keyword evidence="10 11" id="KW-0472">Membrane</keyword>
<evidence type="ECO:0000256" key="4">
    <source>
        <dbReference type="ARBA" id="ARBA00022553"/>
    </source>
</evidence>
<feature type="transmembrane region" description="Helical" evidence="11">
    <location>
        <begin position="12"/>
        <end position="30"/>
    </location>
</feature>
<dbReference type="SMART" id="SM00304">
    <property type="entry name" value="HAMP"/>
    <property type="match status" value="1"/>
</dbReference>
<dbReference type="Pfam" id="PF00512">
    <property type="entry name" value="HisKA"/>
    <property type="match status" value="1"/>
</dbReference>
<dbReference type="RefSeq" id="WP_341840281.1">
    <property type="nucleotide sequence ID" value="NZ_CP149792.1"/>
</dbReference>
<dbReference type="CDD" id="cd00075">
    <property type="entry name" value="HATPase"/>
    <property type="match status" value="1"/>
</dbReference>
<evidence type="ECO:0000256" key="3">
    <source>
        <dbReference type="ARBA" id="ARBA00012438"/>
    </source>
</evidence>
<name>A0ABZ2Z4U8_9BACT</name>
<dbReference type="InterPro" id="IPR003594">
    <property type="entry name" value="HATPase_dom"/>
</dbReference>
<dbReference type="EC" id="2.7.13.3" evidence="3"/>
<evidence type="ECO:0000256" key="2">
    <source>
        <dbReference type="ARBA" id="ARBA00004370"/>
    </source>
</evidence>
<dbReference type="PRINTS" id="PR00344">
    <property type="entry name" value="BCTRLSENSOR"/>
</dbReference>
<dbReference type="PROSITE" id="PS50885">
    <property type="entry name" value="HAMP"/>
    <property type="match status" value="1"/>
</dbReference>
<dbReference type="SUPFAM" id="SSF55874">
    <property type="entry name" value="ATPase domain of HSP90 chaperone/DNA topoisomerase II/histidine kinase"/>
    <property type="match status" value="1"/>
</dbReference>
<dbReference type="InterPro" id="IPR036097">
    <property type="entry name" value="HisK_dim/P_sf"/>
</dbReference>
<evidence type="ECO:0000256" key="9">
    <source>
        <dbReference type="ARBA" id="ARBA00023012"/>
    </source>
</evidence>
<dbReference type="InterPro" id="IPR050428">
    <property type="entry name" value="TCS_sensor_his_kinase"/>
</dbReference>
<dbReference type="PANTHER" id="PTHR45436:SF8">
    <property type="entry name" value="HISTIDINE KINASE"/>
    <property type="match status" value="1"/>
</dbReference>
<keyword evidence="15" id="KW-1185">Reference proteome</keyword>
<feature type="domain" description="HAMP" evidence="13">
    <location>
        <begin position="176"/>
        <end position="230"/>
    </location>
</feature>
<dbReference type="InterPro" id="IPR005467">
    <property type="entry name" value="His_kinase_dom"/>
</dbReference>
<sequence>MSLRRKLTNRSALIFAATLGFVLLGAYLLFRHYTRDLYYRKLEERARTAALFYLEKDELTGHKYREIEEKYRQISAAPIRLYYADDFRIYVPDGQDYSLSRPQLEAVMPHGVRMFQVGERQCTGIFYKDNQGDFIVVASGSNSAGSAQLAALRWMLLCFFGIGMVINYSMTRWLSHRTFRPFSRLIRKVNAITADNLHTRLEVPSQKPDELTALITTFNYLLERLEAGVRSQRNFLRNASHELKTPLAAMIGEMDVTLRQPRSNDDYRGQLQLLQQEARHLQAITEGLLALSGLELSPPPMHPVRIDEVLWNVLEKAAADYPGAEVHPDLDGVADQESLLTVHGNRELLFVALSNLVDNAIKFSRPAPVQVKVTAANGRLAITVSDRGPGITADEQARIFDLFYRSPATRHLAGHGIGLHLTLQILDRHGIEMAVSAAEGGGTVFRLLFPAPFSSFSNLA</sequence>
<dbReference type="InterPro" id="IPR004358">
    <property type="entry name" value="Sig_transdc_His_kin-like_C"/>
</dbReference>
<dbReference type="Proteomes" id="UP001449657">
    <property type="component" value="Chromosome"/>
</dbReference>
<keyword evidence="8 11" id="KW-1133">Transmembrane helix</keyword>
<dbReference type="SMART" id="SM00387">
    <property type="entry name" value="HATPase_c"/>
    <property type="match status" value="1"/>
</dbReference>
<dbReference type="CDD" id="cd06225">
    <property type="entry name" value="HAMP"/>
    <property type="match status" value="1"/>
</dbReference>
<reference evidence="14 15" key="1">
    <citation type="submission" date="2024-03" db="EMBL/GenBank/DDBJ databases">
        <title>Chitinophaga caseinilytica sp. nov., a casein hydrolysing bacterium isolated from forest soil.</title>
        <authorList>
            <person name="Lee D.S."/>
            <person name="Han D.M."/>
            <person name="Baek J.H."/>
            <person name="Choi D.G."/>
            <person name="Jeon J.H."/>
            <person name="Jeon C.O."/>
        </authorList>
    </citation>
    <scope>NUCLEOTIDE SEQUENCE [LARGE SCALE GENOMIC DNA]</scope>
    <source>
        <strain evidence="14 15">KACC 19118</strain>
    </source>
</reference>
<evidence type="ECO:0000259" key="12">
    <source>
        <dbReference type="PROSITE" id="PS50109"/>
    </source>
</evidence>
<accession>A0ABZ2Z4U8</accession>
<dbReference type="CDD" id="cd00082">
    <property type="entry name" value="HisKA"/>
    <property type="match status" value="1"/>
</dbReference>
<evidence type="ECO:0000256" key="7">
    <source>
        <dbReference type="ARBA" id="ARBA00022777"/>
    </source>
</evidence>
<keyword evidence="6 11" id="KW-0812">Transmembrane</keyword>
<evidence type="ECO:0000313" key="15">
    <source>
        <dbReference type="Proteomes" id="UP001449657"/>
    </source>
</evidence>
<dbReference type="InterPro" id="IPR003661">
    <property type="entry name" value="HisK_dim/P_dom"/>
</dbReference>
<dbReference type="PROSITE" id="PS50109">
    <property type="entry name" value="HIS_KIN"/>
    <property type="match status" value="1"/>
</dbReference>
<dbReference type="SUPFAM" id="SSF47384">
    <property type="entry name" value="Homodimeric domain of signal transducing histidine kinase"/>
    <property type="match status" value="1"/>
</dbReference>
<keyword evidence="5" id="KW-0808">Transferase</keyword>
<dbReference type="Gene3D" id="6.10.340.10">
    <property type="match status" value="1"/>
</dbReference>
<keyword evidence="7 14" id="KW-0418">Kinase</keyword>
<dbReference type="Pfam" id="PF00672">
    <property type="entry name" value="HAMP"/>
    <property type="match status" value="1"/>
</dbReference>